<dbReference type="Proteomes" id="UP000814128">
    <property type="component" value="Unassembled WGS sequence"/>
</dbReference>
<name>A0ACB8QIL5_9AGAM</name>
<protein>
    <submittedName>
        <fullName evidence="1">Uncharacterized protein</fullName>
    </submittedName>
</protein>
<comment type="caution">
    <text evidence="1">The sequence shown here is derived from an EMBL/GenBank/DDBJ whole genome shotgun (WGS) entry which is preliminary data.</text>
</comment>
<sequence>MQAYFASDSANASVPFLAPPSMSSSRIPALRVDEDIDDFLSSDLEISFASNMSLQSPEKRGHEDSDVMMDISPAPPVRTSTSENVDITGRKLAGRPRSATTSAARLFGRDAGNDPPPVSALHPPSTRLSNKRIQRSALPMEWMSQTKPSSGLVAPSSPDAMDVDSSFSQSLDRPFVDLSSPAQVPLSAAPTVSGFDSFSPPPPPLSAAPTIKGFDTFFDVVSPERSHDDIAAHPAKKRRSVSPPTSGRRRSGTVGALDSSPIGPSSPSALKLERILSNGASRVGKPMLAGLGNPDATASSNKRPRRPMISSMIAQPPSIRSAYPILDGRDECEQRPQPAPTRRAFSAMLPHGGIDLSLSSESSFDNSGDMSSPAAAHAKRQQTRTLRRIDGTDDFRATGSLRMYDEQKRESPRARAMPEWGFGLGGFGDNEAAGKILPCHRVREDGLMRIKSAALDDLLDGKYNSQIDSFQVVDCRFDYEYNGGHVPGAININTTQALEEYFLGPHMDKPIASTSGVGAKKKILVFHCEFSVKRAPTFAKYLRSKDRSMNGHNYPKVFYPEIYVLEGGYCGYFKESRARIRPTGYVRMDDPHHAASRKEDLDQFRKGKFGRTRSYAYGDAMLGGTSSKVIKRSSAPTGGSHNLFAAAGNAARIRRSGLDTLAEDRSQATDDEETDIGDSPCPPPTKSAVFKGKRLGGLGRAAPLLRAETYDPSRFAGY</sequence>
<gene>
    <name evidence="1" type="ORF">K488DRAFT_79028</name>
</gene>
<evidence type="ECO:0000313" key="1">
    <source>
        <dbReference type="EMBL" id="KAI0031492.1"/>
    </source>
</evidence>
<proteinExistence type="predicted"/>
<reference evidence="1" key="2">
    <citation type="journal article" date="2022" name="New Phytol.">
        <title>Evolutionary transition to the ectomycorrhizal habit in the genomes of a hyperdiverse lineage of mushroom-forming fungi.</title>
        <authorList>
            <person name="Looney B."/>
            <person name="Miyauchi S."/>
            <person name="Morin E."/>
            <person name="Drula E."/>
            <person name="Courty P.E."/>
            <person name="Kohler A."/>
            <person name="Kuo A."/>
            <person name="LaButti K."/>
            <person name="Pangilinan J."/>
            <person name="Lipzen A."/>
            <person name="Riley R."/>
            <person name="Andreopoulos W."/>
            <person name="He G."/>
            <person name="Johnson J."/>
            <person name="Nolan M."/>
            <person name="Tritt A."/>
            <person name="Barry K.W."/>
            <person name="Grigoriev I.V."/>
            <person name="Nagy L.G."/>
            <person name="Hibbett D."/>
            <person name="Henrissat B."/>
            <person name="Matheny P.B."/>
            <person name="Labbe J."/>
            <person name="Martin F.M."/>
        </authorList>
    </citation>
    <scope>NUCLEOTIDE SEQUENCE</scope>
    <source>
        <strain evidence="1">EC-137</strain>
    </source>
</reference>
<reference evidence="1" key="1">
    <citation type="submission" date="2021-02" db="EMBL/GenBank/DDBJ databases">
        <authorList>
            <consortium name="DOE Joint Genome Institute"/>
            <person name="Ahrendt S."/>
            <person name="Looney B.P."/>
            <person name="Miyauchi S."/>
            <person name="Morin E."/>
            <person name="Drula E."/>
            <person name="Courty P.E."/>
            <person name="Chicoki N."/>
            <person name="Fauchery L."/>
            <person name="Kohler A."/>
            <person name="Kuo A."/>
            <person name="Labutti K."/>
            <person name="Pangilinan J."/>
            <person name="Lipzen A."/>
            <person name="Riley R."/>
            <person name="Andreopoulos W."/>
            <person name="He G."/>
            <person name="Johnson J."/>
            <person name="Barry K.W."/>
            <person name="Grigoriev I.V."/>
            <person name="Nagy L."/>
            <person name="Hibbett D."/>
            <person name="Henrissat B."/>
            <person name="Matheny P.B."/>
            <person name="Labbe J."/>
            <person name="Martin F."/>
        </authorList>
    </citation>
    <scope>NUCLEOTIDE SEQUENCE</scope>
    <source>
        <strain evidence="1">EC-137</strain>
    </source>
</reference>
<keyword evidence="2" id="KW-1185">Reference proteome</keyword>
<organism evidence="1 2">
    <name type="scientific">Vararia minispora EC-137</name>
    <dbReference type="NCBI Taxonomy" id="1314806"/>
    <lineage>
        <taxon>Eukaryota</taxon>
        <taxon>Fungi</taxon>
        <taxon>Dikarya</taxon>
        <taxon>Basidiomycota</taxon>
        <taxon>Agaricomycotina</taxon>
        <taxon>Agaricomycetes</taxon>
        <taxon>Russulales</taxon>
        <taxon>Lachnocladiaceae</taxon>
        <taxon>Vararia</taxon>
    </lineage>
</organism>
<accession>A0ACB8QIL5</accession>
<evidence type="ECO:0000313" key="2">
    <source>
        <dbReference type="Proteomes" id="UP000814128"/>
    </source>
</evidence>
<dbReference type="EMBL" id="MU273578">
    <property type="protein sequence ID" value="KAI0031492.1"/>
    <property type="molecule type" value="Genomic_DNA"/>
</dbReference>